<keyword evidence="3" id="KW-1185">Reference proteome</keyword>
<dbReference type="InterPro" id="IPR036514">
    <property type="entry name" value="SGNH_hydro_sf"/>
</dbReference>
<dbReference type="SUPFAM" id="SSF52266">
    <property type="entry name" value="SGNH hydrolase"/>
    <property type="match status" value="1"/>
</dbReference>
<evidence type="ECO:0000313" key="3">
    <source>
        <dbReference type="Proteomes" id="UP000467428"/>
    </source>
</evidence>
<dbReference type="KEGG" id="marz:MARA_48250"/>
<dbReference type="Pfam" id="PF13472">
    <property type="entry name" value="Lipase_GDSL_2"/>
    <property type="match status" value="1"/>
</dbReference>
<gene>
    <name evidence="2" type="ORF">MARA_48250</name>
</gene>
<dbReference type="EMBL" id="AP022593">
    <property type="protein sequence ID" value="BBY51357.1"/>
    <property type="molecule type" value="Genomic_DNA"/>
</dbReference>
<accession>A0A7I7S3J1</accession>
<geneLocation type="plasmid" evidence="3">
    <name>pjcm18538 dna</name>
</geneLocation>
<name>A0A7I7S3J1_9MYCO</name>
<organism evidence="2 3">
    <name type="scientific">Mycolicibacterium arabiense</name>
    <dbReference type="NCBI Taxonomy" id="1286181"/>
    <lineage>
        <taxon>Bacteria</taxon>
        <taxon>Bacillati</taxon>
        <taxon>Actinomycetota</taxon>
        <taxon>Actinomycetes</taxon>
        <taxon>Mycobacteriales</taxon>
        <taxon>Mycobacteriaceae</taxon>
        <taxon>Mycolicibacterium</taxon>
    </lineage>
</organism>
<protein>
    <recommendedName>
        <fullName evidence="1">SGNH hydrolase-type esterase domain-containing protein</fullName>
    </recommendedName>
</protein>
<sequence>MVLTTCSRNPDSRWPLSVAVIGDAFTAGESNEVVWPTLLAQRTGWSVSNFAMPDAGFAADGRGGHAFTHQVERAQAARPRIILITTGQADNDLPEMGAVTVGAIDAFDKIQLGGQRALVIGPIWYGDPAPGKVQMVSEAVREAARIADVPFLSGIQPPWLNRSLMQGNLHSPNDAGHSVIADRVAAWLRTETGA</sequence>
<proteinExistence type="predicted"/>
<dbReference type="InterPro" id="IPR013830">
    <property type="entry name" value="SGNH_hydro"/>
</dbReference>
<dbReference type="CDD" id="cd00229">
    <property type="entry name" value="SGNH_hydrolase"/>
    <property type="match status" value="1"/>
</dbReference>
<dbReference type="AlphaFoldDB" id="A0A7I7S3J1"/>
<dbReference type="Proteomes" id="UP000467428">
    <property type="component" value="Chromosome"/>
</dbReference>
<evidence type="ECO:0000259" key="1">
    <source>
        <dbReference type="Pfam" id="PF13472"/>
    </source>
</evidence>
<feature type="domain" description="SGNH hydrolase-type esterase" evidence="1">
    <location>
        <begin position="20"/>
        <end position="177"/>
    </location>
</feature>
<evidence type="ECO:0000313" key="2">
    <source>
        <dbReference type="EMBL" id="BBY51357.1"/>
    </source>
</evidence>
<reference evidence="2 3" key="1">
    <citation type="journal article" date="2019" name="Emerg. Microbes Infect.">
        <title>Comprehensive subspecies identification of 175 nontuberculous mycobacteria species based on 7547 genomic profiles.</title>
        <authorList>
            <person name="Matsumoto Y."/>
            <person name="Kinjo T."/>
            <person name="Motooka D."/>
            <person name="Nabeya D."/>
            <person name="Jung N."/>
            <person name="Uechi K."/>
            <person name="Horii T."/>
            <person name="Iida T."/>
            <person name="Fujita J."/>
            <person name="Nakamura S."/>
        </authorList>
    </citation>
    <scope>NUCLEOTIDE SEQUENCE [LARGE SCALE GENOMIC DNA]</scope>
    <source>
        <strain evidence="2 3">JCM 18538</strain>
    </source>
</reference>
<dbReference type="Gene3D" id="3.40.50.1110">
    <property type="entry name" value="SGNH hydrolase"/>
    <property type="match status" value="1"/>
</dbReference>